<organism evidence="2 3">
    <name type="scientific">Paramecium primaurelia</name>
    <dbReference type="NCBI Taxonomy" id="5886"/>
    <lineage>
        <taxon>Eukaryota</taxon>
        <taxon>Sar</taxon>
        <taxon>Alveolata</taxon>
        <taxon>Ciliophora</taxon>
        <taxon>Intramacronucleata</taxon>
        <taxon>Oligohymenophorea</taxon>
        <taxon>Peniculida</taxon>
        <taxon>Parameciidae</taxon>
        <taxon>Paramecium</taxon>
    </lineage>
</organism>
<evidence type="ECO:0000313" key="3">
    <source>
        <dbReference type="Proteomes" id="UP000688137"/>
    </source>
</evidence>
<protein>
    <submittedName>
        <fullName evidence="2">Uncharacterized protein</fullName>
    </submittedName>
</protein>
<keyword evidence="3" id="KW-1185">Reference proteome</keyword>
<dbReference type="AlphaFoldDB" id="A0A8S1JT79"/>
<accession>A0A8S1JT79</accession>
<reference evidence="2" key="1">
    <citation type="submission" date="2021-01" db="EMBL/GenBank/DDBJ databases">
        <authorList>
            <consortium name="Genoscope - CEA"/>
            <person name="William W."/>
        </authorList>
    </citation>
    <scope>NUCLEOTIDE SEQUENCE</scope>
</reference>
<feature type="compositionally biased region" description="Polar residues" evidence="1">
    <location>
        <begin position="131"/>
        <end position="154"/>
    </location>
</feature>
<gene>
    <name evidence="2" type="ORF">PPRIM_AZ9-3.1.T0090334</name>
</gene>
<evidence type="ECO:0000313" key="2">
    <source>
        <dbReference type="EMBL" id="CAD8045307.1"/>
    </source>
</evidence>
<sequence>MKSISFQGNISIEDLSNKRINLDTQLKLSDDQYVRNILPLRIQNFEIKRLEWKDFIGKPDDESPWVAHCYWNNSYEYYFNHDREQVNYREQSPLRLPRIPLQQINQVNQLNIKTESIRTSSVNKIKRLPTPTISSSPQRAVNRSNSSSALRKQSPSVQKIKLNVKCKFLEKSWAKSKKDDLLLEHETGHYLIGCLSALEFKRKVECSDIMKSNNHQQQIRNIFRQNLKEYIQIEKDYDEETNHYKDVEKQKMWNRKLKEQLLFYECYFNH</sequence>
<name>A0A8S1JT79_PARPR</name>
<proteinExistence type="predicted"/>
<dbReference type="EMBL" id="CAJJDM010000006">
    <property type="protein sequence ID" value="CAD8045307.1"/>
    <property type="molecule type" value="Genomic_DNA"/>
</dbReference>
<evidence type="ECO:0000256" key="1">
    <source>
        <dbReference type="SAM" id="MobiDB-lite"/>
    </source>
</evidence>
<feature type="region of interest" description="Disordered" evidence="1">
    <location>
        <begin position="129"/>
        <end position="154"/>
    </location>
</feature>
<dbReference type="Proteomes" id="UP000688137">
    <property type="component" value="Unassembled WGS sequence"/>
</dbReference>
<dbReference type="OMA" id="NHYKDVE"/>
<comment type="caution">
    <text evidence="2">The sequence shown here is derived from an EMBL/GenBank/DDBJ whole genome shotgun (WGS) entry which is preliminary data.</text>
</comment>